<keyword evidence="1" id="KW-0378">Hydrolase</keyword>
<organism evidence="1 2">
    <name type="scientific">Bacillus toyonensis</name>
    <dbReference type="NCBI Taxonomy" id="155322"/>
    <lineage>
        <taxon>Bacteria</taxon>
        <taxon>Bacillati</taxon>
        <taxon>Bacillota</taxon>
        <taxon>Bacilli</taxon>
        <taxon>Bacillales</taxon>
        <taxon>Bacillaceae</taxon>
        <taxon>Bacillus</taxon>
        <taxon>Bacillus cereus group</taxon>
    </lineage>
</organism>
<dbReference type="AlphaFoldDB" id="A0A2A8H5M0"/>
<proteinExistence type="predicted"/>
<dbReference type="Proteomes" id="UP000220841">
    <property type="component" value="Unassembled WGS sequence"/>
</dbReference>
<reference evidence="1 2" key="1">
    <citation type="submission" date="2017-09" db="EMBL/GenBank/DDBJ databases">
        <title>Large-scale bioinformatics analysis of Bacillus genomes uncovers conserved roles of natural products in bacterial physiology.</title>
        <authorList>
            <consortium name="Agbiome Team Llc"/>
            <person name="Bleich R.M."/>
            <person name="Grubbs K.J."/>
            <person name="Santa Maria K.C."/>
            <person name="Allen S.E."/>
            <person name="Farag S."/>
            <person name="Shank E.A."/>
            <person name="Bowers A."/>
        </authorList>
    </citation>
    <scope>NUCLEOTIDE SEQUENCE [LARGE SCALE GENOMIC DNA]</scope>
    <source>
        <strain evidence="1 2">AFS021349</strain>
    </source>
</reference>
<keyword evidence="1" id="KW-0269">Exonuclease</keyword>
<evidence type="ECO:0000313" key="2">
    <source>
        <dbReference type="Proteomes" id="UP000220841"/>
    </source>
</evidence>
<evidence type="ECO:0000313" key="1">
    <source>
        <dbReference type="EMBL" id="PEP87632.1"/>
    </source>
</evidence>
<dbReference type="GO" id="GO:0004527">
    <property type="term" value="F:exonuclease activity"/>
    <property type="evidence" value="ECO:0007669"/>
    <property type="project" value="UniProtKB-KW"/>
</dbReference>
<protein>
    <submittedName>
        <fullName evidence="1">3'-5' exonuclease</fullName>
    </submittedName>
</protein>
<dbReference type="EMBL" id="NUBY01000312">
    <property type="protein sequence ID" value="PEP87632.1"/>
    <property type="molecule type" value="Genomic_DNA"/>
</dbReference>
<sequence length="80" mass="9269">MELFRGKVVCPMCHGNGLIFKAKIKNENKILYICDECDATWERDTAIQISNFIELSSVLKRSNSVYSDVLNLGYDWYNNE</sequence>
<comment type="caution">
    <text evidence="1">The sequence shown here is derived from an EMBL/GenBank/DDBJ whole genome shotgun (WGS) entry which is preliminary data.</text>
</comment>
<accession>A0A2A8H5M0</accession>
<dbReference type="RefSeq" id="WP_098228211.1">
    <property type="nucleotide sequence ID" value="NZ_NUBY01000312.1"/>
</dbReference>
<keyword evidence="1" id="KW-0540">Nuclease</keyword>
<gene>
    <name evidence="1" type="ORF">CN585_29715</name>
</gene>
<name>A0A2A8H5M0_9BACI</name>